<dbReference type="InterPro" id="IPR057639">
    <property type="entry name" value="TXNDC16_N"/>
</dbReference>
<dbReference type="Pfam" id="PF24509">
    <property type="entry name" value="TXNDC16_2nd"/>
    <property type="match status" value="1"/>
</dbReference>
<dbReference type="Gene3D" id="3.40.30.10">
    <property type="entry name" value="Glutaredoxin"/>
    <property type="match status" value="1"/>
</dbReference>
<evidence type="ECO:0000313" key="6">
    <source>
        <dbReference type="Proteomes" id="UP001066276"/>
    </source>
</evidence>
<proteinExistence type="predicted"/>
<dbReference type="Pfam" id="PF13848">
    <property type="entry name" value="Thioredoxin_6"/>
    <property type="match status" value="1"/>
</dbReference>
<evidence type="ECO:0000256" key="1">
    <source>
        <dbReference type="SAM" id="MobiDB-lite"/>
    </source>
</evidence>
<feature type="compositionally biased region" description="Basic and acidic residues" evidence="1">
    <location>
        <begin position="679"/>
        <end position="707"/>
    </location>
</feature>
<evidence type="ECO:0000259" key="2">
    <source>
        <dbReference type="Pfam" id="PF24508"/>
    </source>
</evidence>
<keyword evidence="6" id="KW-1185">Reference proteome</keyword>
<name>A0AAV7TKL8_PLEWA</name>
<evidence type="ECO:0000259" key="3">
    <source>
        <dbReference type="Pfam" id="PF24509"/>
    </source>
</evidence>
<feature type="domain" description="TXNDC16 third thioredoxin-like" evidence="4">
    <location>
        <begin position="246"/>
        <end position="335"/>
    </location>
</feature>
<dbReference type="InterPro" id="IPR036249">
    <property type="entry name" value="Thioredoxin-like_sf"/>
</dbReference>
<dbReference type="PANTHER" id="PTHR22699">
    <property type="entry name" value="THIOREDOXIN DOMAIN-CONTAINING PROTEIN 16"/>
    <property type="match status" value="1"/>
</dbReference>
<evidence type="ECO:0008006" key="7">
    <source>
        <dbReference type="Google" id="ProtNLM"/>
    </source>
</evidence>
<organism evidence="5 6">
    <name type="scientific">Pleurodeles waltl</name>
    <name type="common">Iberian ribbed newt</name>
    <dbReference type="NCBI Taxonomy" id="8319"/>
    <lineage>
        <taxon>Eukaryota</taxon>
        <taxon>Metazoa</taxon>
        <taxon>Chordata</taxon>
        <taxon>Craniata</taxon>
        <taxon>Vertebrata</taxon>
        <taxon>Euteleostomi</taxon>
        <taxon>Amphibia</taxon>
        <taxon>Batrachia</taxon>
        <taxon>Caudata</taxon>
        <taxon>Salamandroidea</taxon>
        <taxon>Salamandridae</taxon>
        <taxon>Pleurodelinae</taxon>
        <taxon>Pleurodeles</taxon>
    </lineage>
</organism>
<sequence length="707" mass="81275">MDALLRCFITTFFWAAVLPLIGAAFQELTYQDYLSSLDRGKLSLVYFSYDISSSISFFLEELNKSVEPLQDYGISVAKVNCIEKEVSTYCGYENVYLFRGNILLRMFPKDTLFDVNAIIANVLFTILFNEVKYITLFEEFQKTEIEMKGKRDLVFAYVRATGIPEHRAVMEAAFVYGTKYQFVLTTEFNVLANLGVDKSDIFSAVLLFFNCKVMSDSTHSCRRTILEQSLTTLNIHRFFKLMEAPLVTVVDKDPRQISNVHLELGLPLIFIISRKNTYADDKETAEHLAWNLKGRAGVSILLRENLNIPLGANIAFKRPEEGGDITFLALENIEEISSFIEETGNEEKTKIYELKDEDVKFRPEQDAQDDQVAEAVYRDRKRKLPLELIRPLKDNTFYKTVSRDNYTVVLFYVQWEGVSMAFLQSFIEVSVRLKQTPGVLMAMLNCGDWPDVCSREKVIDLPQTRVYFQKEKPLIYDGMLGTEALYRFIVMSQTYNTSFPKHSGTDVGQMSYDSSNVPAEITVENLPLFLQYQKPLLILFSDGKLGESEKIEMSRLVKGMYKDSFCTCWLNLRNTPAGRGILQQYFSSTPDLPVLVLVDVYNKGYVFAFPSYYAITEESILHWLNMIDSGLEQPITLLSEKEWLPPLPHYNFLAMMDATTPNFASQKIPIHFHSNSFHTSEKDEHEKMETGAKLKGQERRSKRRLEL</sequence>
<protein>
    <recommendedName>
        <fullName evidence="7">Thioredoxin domain-containing protein 16</fullName>
    </recommendedName>
</protein>
<feature type="region of interest" description="Disordered" evidence="1">
    <location>
        <begin position="678"/>
        <end position="707"/>
    </location>
</feature>
<evidence type="ECO:0000259" key="4">
    <source>
        <dbReference type="Pfam" id="PF24510"/>
    </source>
</evidence>
<feature type="domain" description="TXNDC16 second thioredoxin-like" evidence="3">
    <location>
        <begin position="124"/>
        <end position="245"/>
    </location>
</feature>
<feature type="domain" description="TXNDC16 N-terminal" evidence="2">
    <location>
        <begin position="25"/>
        <end position="123"/>
    </location>
</feature>
<dbReference type="AlphaFoldDB" id="A0AAV7TKL8"/>
<gene>
    <name evidence="5" type="ORF">NDU88_001949</name>
</gene>
<dbReference type="InterPro" id="IPR057645">
    <property type="entry name" value="TXNDC16_3rd"/>
</dbReference>
<dbReference type="PANTHER" id="PTHR22699:SF1">
    <property type="entry name" value="THIOREDOXIN DOMAIN-CONTAINING PROTEIN 16"/>
    <property type="match status" value="1"/>
</dbReference>
<dbReference type="Pfam" id="PF24510">
    <property type="entry name" value="TXNDC16_3rd"/>
    <property type="match status" value="1"/>
</dbReference>
<dbReference type="Pfam" id="PF24508">
    <property type="entry name" value="TXNDC16_N"/>
    <property type="match status" value="1"/>
</dbReference>
<dbReference type="SUPFAM" id="SSF52833">
    <property type="entry name" value="Thioredoxin-like"/>
    <property type="match status" value="1"/>
</dbReference>
<dbReference type="InterPro" id="IPR057642">
    <property type="entry name" value="TXNDC16_2nd"/>
</dbReference>
<evidence type="ECO:0000313" key="5">
    <source>
        <dbReference type="EMBL" id="KAJ1176681.1"/>
    </source>
</evidence>
<comment type="caution">
    <text evidence="5">The sequence shown here is derived from an EMBL/GenBank/DDBJ whole genome shotgun (WGS) entry which is preliminary data.</text>
</comment>
<dbReference type="InterPro" id="IPR040090">
    <property type="entry name" value="TXNDC16"/>
</dbReference>
<dbReference type="EMBL" id="JANPWB010000006">
    <property type="protein sequence ID" value="KAJ1176681.1"/>
    <property type="molecule type" value="Genomic_DNA"/>
</dbReference>
<dbReference type="CDD" id="cd02961">
    <property type="entry name" value="PDI_a_family"/>
    <property type="match status" value="1"/>
</dbReference>
<accession>A0AAV7TKL8</accession>
<reference evidence="5" key="1">
    <citation type="journal article" date="2022" name="bioRxiv">
        <title>Sequencing and chromosome-scale assembly of the giantPleurodeles waltlgenome.</title>
        <authorList>
            <person name="Brown T."/>
            <person name="Elewa A."/>
            <person name="Iarovenko S."/>
            <person name="Subramanian E."/>
            <person name="Araus A.J."/>
            <person name="Petzold A."/>
            <person name="Susuki M."/>
            <person name="Suzuki K.-i.T."/>
            <person name="Hayashi T."/>
            <person name="Toyoda A."/>
            <person name="Oliveira C."/>
            <person name="Osipova E."/>
            <person name="Leigh N.D."/>
            <person name="Simon A."/>
            <person name="Yun M.H."/>
        </authorList>
    </citation>
    <scope>NUCLEOTIDE SEQUENCE</scope>
    <source>
        <strain evidence="5">20211129_DDA</strain>
        <tissue evidence="5">Liver</tissue>
    </source>
</reference>
<dbReference type="Proteomes" id="UP001066276">
    <property type="component" value="Chromosome 3_2"/>
</dbReference>